<comment type="caution">
    <text evidence="8">The sequence shown here is derived from an EMBL/GenBank/DDBJ whole genome shotgun (WGS) entry which is preliminary data.</text>
</comment>
<dbReference type="AlphaFoldDB" id="A0A2T2XII4"/>
<keyword evidence="3 6" id="KW-0812">Transmembrane</keyword>
<sequence length="172" mass="19262">MLGRLIRYGIIGITGVVVNVAVLTLARRLLPGSPTVTYIIAVEASIISNYVLNAWFTFRQPPAWLKMGQYNVVSIGGLLVQTGIYRLILAHPWNRALRVWVMTRHPVWTHVWWVAILTNAHWNYLVADLCAIPFGTLVGFLLSAFWVFRPSEVVDDGTGETAPRPKRAGSDH</sequence>
<dbReference type="PANTHER" id="PTHR38459">
    <property type="entry name" value="PROPHAGE BACTOPRENOL-LINKED GLUCOSE TRANSLOCASE HOMOLOG"/>
    <property type="match status" value="1"/>
</dbReference>
<evidence type="ECO:0000256" key="3">
    <source>
        <dbReference type="ARBA" id="ARBA00022692"/>
    </source>
</evidence>
<dbReference type="Pfam" id="PF04138">
    <property type="entry name" value="GtrA_DPMS_TM"/>
    <property type="match status" value="1"/>
</dbReference>
<protein>
    <submittedName>
        <fullName evidence="8">GtrA family protein</fullName>
    </submittedName>
</protein>
<gene>
    <name evidence="8" type="ORF">C7B46_06145</name>
</gene>
<organism evidence="8 9">
    <name type="scientific">Sulfobacillus benefaciens</name>
    <dbReference type="NCBI Taxonomy" id="453960"/>
    <lineage>
        <taxon>Bacteria</taxon>
        <taxon>Bacillati</taxon>
        <taxon>Bacillota</taxon>
        <taxon>Clostridia</taxon>
        <taxon>Eubacteriales</taxon>
        <taxon>Clostridiales Family XVII. Incertae Sedis</taxon>
        <taxon>Sulfobacillus</taxon>
    </lineage>
</organism>
<name>A0A2T2XII4_9FIRM</name>
<dbReference type="GO" id="GO:0000271">
    <property type="term" value="P:polysaccharide biosynthetic process"/>
    <property type="evidence" value="ECO:0007669"/>
    <property type="project" value="InterPro"/>
</dbReference>
<feature type="transmembrane region" description="Helical" evidence="6">
    <location>
        <begin position="70"/>
        <end position="88"/>
    </location>
</feature>
<evidence type="ECO:0000313" key="8">
    <source>
        <dbReference type="EMBL" id="PSR34302.1"/>
    </source>
</evidence>
<evidence type="ECO:0000256" key="2">
    <source>
        <dbReference type="ARBA" id="ARBA00009399"/>
    </source>
</evidence>
<evidence type="ECO:0000256" key="5">
    <source>
        <dbReference type="ARBA" id="ARBA00023136"/>
    </source>
</evidence>
<reference evidence="8 9" key="1">
    <citation type="journal article" date="2014" name="BMC Genomics">
        <title>Comparison of environmental and isolate Sulfobacillus genomes reveals diverse carbon, sulfur, nitrogen, and hydrogen metabolisms.</title>
        <authorList>
            <person name="Justice N.B."/>
            <person name="Norman A."/>
            <person name="Brown C.T."/>
            <person name="Singh A."/>
            <person name="Thomas B.C."/>
            <person name="Banfield J.F."/>
        </authorList>
    </citation>
    <scope>NUCLEOTIDE SEQUENCE [LARGE SCALE GENOMIC DNA]</scope>
    <source>
        <strain evidence="8">AMDSBA4</strain>
    </source>
</reference>
<comment type="subcellular location">
    <subcellularLocation>
        <location evidence="1">Membrane</location>
        <topology evidence="1">Multi-pass membrane protein</topology>
    </subcellularLocation>
</comment>
<feature type="transmembrane region" description="Helical" evidence="6">
    <location>
        <begin position="38"/>
        <end position="58"/>
    </location>
</feature>
<evidence type="ECO:0000256" key="6">
    <source>
        <dbReference type="SAM" id="Phobius"/>
    </source>
</evidence>
<feature type="domain" description="GtrA/DPMS transmembrane" evidence="7">
    <location>
        <begin position="7"/>
        <end position="89"/>
    </location>
</feature>
<keyword evidence="4 6" id="KW-1133">Transmembrane helix</keyword>
<dbReference type="InterPro" id="IPR051401">
    <property type="entry name" value="GtrA_CellWall_Glycosyl"/>
</dbReference>
<dbReference type="PANTHER" id="PTHR38459:SF1">
    <property type="entry name" value="PROPHAGE BACTOPRENOL-LINKED GLUCOSE TRANSLOCASE HOMOLOG"/>
    <property type="match status" value="1"/>
</dbReference>
<evidence type="ECO:0000313" key="9">
    <source>
        <dbReference type="Proteomes" id="UP000242972"/>
    </source>
</evidence>
<comment type="similarity">
    <text evidence="2">Belongs to the GtrA family.</text>
</comment>
<evidence type="ECO:0000259" key="7">
    <source>
        <dbReference type="Pfam" id="PF04138"/>
    </source>
</evidence>
<dbReference type="InterPro" id="IPR007267">
    <property type="entry name" value="GtrA_DPMS_TM"/>
</dbReference>
<dbReference type="GO" id="GO:0005886">
    <property type="term" value="C:plasma membrane"/>
    <property type="evidence" value="ECO:0007669"/>
    <property type="project" value="TreeGrafter"/>
</dbReference>
<dbReference type="EMBL" id="PXYW01000010">
    <property type="protein sequence ID" value="PSR34302.1"/>
    <property type="molecule type" value="Genomic_DNA"/>
</dbReference>
<evidence type="ECO:0000256" key="1">
    <source>
        <dbReference type="ARBA" id="ARBA00004141"/>
    </source>
</evidence>
<proteinExistence type="inferred from homology"/>
<keyword evidence="5 6" id="KW-0472">Membrane</keyword>
<accession>A0A2T2XII4</accession>
<dbReference type="Proteomes" id="UP000242972">
    <property type="component" value="Unassembled WGS sequence"/>
</dbReference>
<feature type="transmembrane region" description="Helical" evidence="6">
    <location>
        <begin position="125"/>
        <end position="148"/>
    </location>
</feature>
<feature type="transmembrane region" description="Helical" evidence="6">
    <location>
        <begin position="6"/>
        <end position="26"/>
    </location>
</feature>
<evidence type="ECO:0000256" key="4">
    <source>
        <dbReference type="ARBA" id="ARBA00022989"/>
    </source>
</evidence>